<evidence type="ECO:0000256" key="1">
    <source>
        <dbReference type="ARBA" id="ARBA00004123"/>
    </source>
</evidence>
<dbReference type="InterPro" id="IPR045347">
    <property type="entry name" value="HIND"/>
</dbReference>
<dbReference type="RefSeq" id="XP_065656471.1">
    <property type="nucleotide sequence ID" value="XM_065800399.1"/>
</dbReference>
<feature type="region of interest" description="Disordered" evidence="6">
    <location>
        <begin position="511"/>
        <end position="558"/>
    </location>
</feature>
<feature type="compositionally biased region" description="Polar residues" evidence="6">
    <location>
        <begin position="119"/>
        <end position="128"/>
    </location>
</feature>
<keyword evidence="7" id="KW-1185">Reference proteome</keyword>
<evidence type="ECO:0000313" key="7">
    <source>
        <dbReference type="Proteomes" id="UP001652625"/>
    </source>
</evidence>
<dbReference type="Proteomes" id="UP001652625">
    <property type="component" value="Chromosome 06"/>
</dbReference>
<keyword evidence="4" id="KW-0508">mRNA splicing</keyword>
<accession>A0ABM4C4H3</accession>
<dbReference type="PANTHER" id="PTHR14152:SF5">
    <property type="entry name" value="U4_U6.U5 TRI-SNRNP-ASSOCIATED PROTEIN 1"/>
    <property type="match status" value="1"/>
</dbReference>
<dbReference type="Pfam" id="PF19252">
    <property type="entry name" value="HIND"/>
    <property type="match status" value="1"/>
</dbReference>
<proteinExistence type="inferred from homology"/>
<keyword evidence="5" id="KW-0539">Nucleus</keyword>
<dbReference type="PANTHER" id="PTHR14152">
    <property type="entry name" value="SQUAMOUS CELL CARCINOMA ANTIGEN RECOGNISED BY CYTOTOXIC T LYMPHOCYTES"/>
    <property type="match status" value="1"/>
</dbReference>
<name>A0ABM4C4H3_HYDVU</name>
<sequence>MGSGKKKDKKKKRKREYEYDEESSPRKNVKEDNDYNKYLSKNKETYKSRKKENSPPIPPGMDWPYEAPKVSSYTRSPLSDDDTDWMAIDDRNRDRDYQNEVDRKYQSKLKDDTRKAESATATSSQGDESLSIEETNKLRAKLGLKPLQVGSSSSTVEEKSYEDREDVHKPAGNISVQQSSEKIRDKMEAIREKRKINQKLLKVRGIAEDDDPVIDSAAAWVAKSRILEKEKVMAEKRAQMLEELDEEFGVSDIVEDVVGNKNKQSYTSKDLKGLKVEHKGKAFQDGEVVLTLKDKGILDEDNEDVLMNINIQEEEKAKKNVYNRTHKPGYKAYDEVDDDTGLLKIKGVLDKYDDEISGAKQESFRLDSSGIADLEGETGLEKIRKTLKAQQVSLESDALKLARDYFTEEEMIKFKKPKTKVRKVVRKRQILKADDLLKLDLDSVKDRGSRKLKNSLKNSSNSNTEQDMEITPIIPDELDYFVAVNQVVKEDEPIIDDDETEQELQLALERSRRSKVKKEKDPENGILERMATIIRKQPQPENEQSSASRSRKKNKGTIILDSTSEFCRTLGEIPTIGPQTPHNEVDENEDMELETSQVETKGGWERVQSAENETKIDKKNDDIDDDVLEPEPLPSGMASTLRLANMKGYLKSGNEKVRKFDPLNLPETKAEVDIEKLRDEEKAKYSRGGAYDRDRYDPYAFKEKTNYKPNVKLEYVDNKGRELSQKEAFRLLSHKFHGKGSGKLKTEKRANKIKEEKKLQLMSSIDTPLNTAAMFKEKQKASQSPYIVLSGGGKNLLSGGSLKK</sequence>
<evidence type="ECO:0000256" key="3">
    <source>
        <dbReference type="ARBA" id="ARBA00022664"/>
    </source>
</evidence>
<feature type="region of interest" description="Disordered" evidence="6">
    <location>
        <begin position="572"/>
        <end position="636"/>
    </location>
</feature>
<comment type="similarity">
    <text evidence="2">Belongs to the SNU66/SART1 family.</text>
</comment>
<evidence type="ECO:0000256" key="2">
    <source>
        <dbReference type="ARBA" id="ARBA00006076"/>
    </source>
</evidence>
<dbReference type="GeneID" id="100212671"/>
<feature type="compositionally biased region" description="Basic and acidic residues" evidence="6">
    <location>
        <begin position="88"/>
        <end position="117"/>
    </location>
</feature>
<evidence type="ECO:0000256" key="5">
    <source>
        <dbReference type="ARBA" id="ARBA00023242"/>
    </source>
</evidence>
<feature type="compositionally biased region" description="Basic and acidic residues" evidence="6">
    <location>
        <begin position="156"/>
        <end position="169"/>
    </location>
</feature>
<feature type="compositionally biased region" description="Basic and acidic residues" evidence="6">
    <location>
        <begin position="23"/>
        <end position="53"/>
    </location>
</feature>
<feature type="compositionally biased region" description="Basic residues" evidence="6">
    <location>
        <begin position="1"/>
        <end position="14"/>
    </location>
</feature>
<protein>
    <submittedName>
        <fullName evidence="8">U4/U6.U5 tri-snRNP-associated protein 1 isoform X2</fullName>
    </submittedName>
</protein>
<comment type="subcellular location">
    <subcellularLocation>
        <location evidence="1">Nucleus</location>
    </subcellularLocation>
</comment>
<keyword evidence="3" id="KW-0507">mRNA processing</keyword>
<evidence type="ECO:0000313" key="8">
    <source>
        <dbReference type="RefSeq" id="XP_065656471.1"/>
    </source>
</evidence>
<feature type="region of interest" description="Disordered" evidence="6">
    <location>
        <begin position="1"/>
        <end position="182"/>
    </location>
</feature>
<feature type="compositionally biased region" description="Basic and acidic residues" evidence="6">
    <location>
        <begin position="612"/>
        <end position="621"/>
    </location>
</feature>
<gene>
    <name evidence="8" type="primary">LOC100212671</name>
</gene>
<dbReference type="Pfam" id="PF03343">
    <property type="entry name" value="SART-1"/>
    <property type="match status" value="1"/>
</dbReference>
<organism evidence="7 8">
    <name type="scientific">Hydra vulgaris</name>
    <name type="common">Hydra</name>
    <name type="synonym">Hydra attenuata</name>
    <dbReference type="NCBI Taxonomy" id="6087"/>
    <lineage>
        <taxon>Eukaryota</taxon>
        <taxon>Metazoa</taxon>
        <taxon>Cnidaria</taxon>
        <taxon>Hydrozoa</taxon>
        <taxon>Hydroidolina</taxon>
        <taxon>Anthoathecata</taxon>
        <taxon>Aplanulata</taxon>
        <taxon>Hydridae</taxon>
        <taxon>Hydra</taxon>
    </lineage>
</organism>
<feature type="compositionally biased region" description="Polar residues" evidence="6">
    <location>
        <begin position="539"/>
        <end position="548"/>
    </location>
</feature>
<dbReference type="InterPro" id="IPR005011">
    <property type="entry name" value="SNU66/SART1"/>
</dbReference>
<evidence type="ECO:0000256" key="6">
    <source>
        <dbReference type="SAM" id="MobiDB-lite"/>
    </source>
</evidence>
<reference evidence="8" key="1">
    <citation type="submission" date="2025-08" db="UniProtKB">
        <authorList>
            <consortium name="RefSeq"/>
        </authorList>
    </citation>
    <scope>IDENTIFICATION</scope>
</reference>
<evidence type="ECO:0000256" key="4">
    <source>
        <dbReference type="ARBA" id="ARBA00023187"/>
    </source>
</evidence>